<organism evidence="9 10">
    <name type="scientific">Acorus calamus</name>
    <name type="common">Sweet flag</name>
    <dbReference type="NCBI Taxonomy" id="4465"/>
    <lineage>
        <taxon>Eukaryota</taxon>
        <taxon>Viridiplantae</taxon>
        <taxon>Streptophyta</taxon>
        <taxon>Embryophyta</taxon>
        <taxon>Tracheophyta</taxon>
        <taxon>Spermatophyta</taxon>
        <taxon>Magnoliopsida</taxon>
        <taxon>Liliopsida</taxon>
        <taxon>Acoraceae</taxon>
        <taxon>Acorus</taxon>
    </lineage>
</organism>
<dbReference type="InterPro" id="IPR013087">
    <property type="entry name" value="Znf_C2H2_type"/>
</dbReference>
<protein>
    <submittedName>
        <fullName evidence="9">Zinc finger protein ZAT10</fullName>
    </submittedName>
</protein>
<dbReference type="AlphaFoldDB" id="A0AAV9DH27"/>
<keyword evidence="6" id="KW-0804">Transcription</keyword>
<dbReference type="InterPro" id="IPR044653">
    <property type="entry name" value="AZF1/2/3-like"/>
</dbReference>
<keyword evidence="4" id="KW-0862">Zinc</keyword>
<evidence type="ECO:0000313" key="10">
    <source>
        <dbReference type="Proteomes" id="UP001180020"/>
    </source>
</evidence>
<dbReference type="GO" id="GO:0008270">
    <property type="term" value="F:zinc ion binding"/>
    <property type="evidence" value="ECO:0007669"/>
    <property type="project" value="UniProtKB-KW"/>
</dbReference>
<reference evidence="9" key="2">
    <citation type="submission" date="2023-06" db="EMBL/GenBank/DDBJ databases">
        <authorList>
            <person name="Ma L."/>
            <person name="Liu K.-W."/>
            <person name="Li Z."/>
            <person name="Hsiao Y.-Y."/>
            <person name="Qi Y."/>
            <person name="Fu T."/>
            <person name="Tang G."/>
            <person name="Zhang D."/>
            <person name="Sun W.-H."/>
            <person name="Liu D.-K."/>
            <person name="Li Y."/>
            <person name="Chen G.-Z."/>
            <person name="Liu X.-D."/>
            <person name="Liao X.-Y."/>
            <person name="Jiang Y.-T."/>
            <person name="Yu X."/>
            <person name="Hao Y."/>
            <person name="Huang J."/>
            <person name="Zhao X.-W."/>
            <person name="Ke S."/>
            <person name="Chen Y.-Y."/>
            <person name="Wu W.-L."/>
            <person name="Hsu J.-L."/>
            <person name="Lin Y.-F."/>
            <person name="Huang M.-D."/>
            <person name="Li C.-Y."/>
            <person name="Huang L."/>
            <person name="Wang Z.-W."/>
            <person name="Zhao X."/>
            <person name="Zhong W.-Y."/>
            <person name="Peng D.-H."/>
            <person name="Ahmad S."/>
            <person name="Lan S."/>
            <person name="Zhang J.-S."/>
            <person name="Tsai W.-C."/>
            <person name="Van De Peer Y."/>
            <person name="Liu Z.-J."/>
        </authorList>
    </citation>
    <scope>NUCLEOTIDE SEQUENCE</scope>
    <source>
        <strain evidence="9">CP</strain>
        <tissue evidence="9">Leaves</tissue>
    </source>
</reference>
<evidence type="ECO:0000256" key="4">
    <source>
        <dbReference type="ARBA" id="ARBA00022833"/>
    </source>
</evidence>
<comment type="caution">
    <text evidence="9">The sequence shown here is derived from an EMBL/GenBank/DDBJ whole genome shotgun (WGS) entry which is preliminary data.</text>
</comment>
<dbReference type="Proteomes" id="UP001180020">
    <property type="component" value="Unassembled WGS sequence"/>
</dbReference>
<keyword evidence="10" id="KW-1185">Reference proteome</keyword>
<evidence type="ECO:0000256" key="2">
    <source>
        <dbReference type="ARBA" id="ARBA00022737"/>
    </source>
</evidence>
<keyword evidence="3" id="KW-0863">Zinc-finger</keyword>
<feature type="compositionally biased region" description="Gly residues" evidence="7">
    <location>
        <begin position="1"/>
        <end position="12"/>
    </location>
</feature>
<dbReference type="GO" id="GO:0003700">
    <property type="term" value="F:DNA-binding transcription factor activity"/>
    <property type="evidence" value="ECO:0007669"/>
    <property type="project" value="InterPro"/>
</dbReference>
<dbReference type="PANTHER" id="PTHR45988">
    <property type="entry name" value="C2H2 TYPE ZINC FINGER TRANSCRIPTION FACTOR FAMILY-RELATED"/>
    <property type="match status" value="1"/>
</dbReference>
<keyword evidence="5" id="KW-0805">Transcription regulation</keyword>
<accession>A0AAV9DH27</accession>
<feature type="region of interest" description="Disordered" evidence="7">
    <location>
        <begin position="1"/>
        <end position="34"/>
    </location>
</feature>
<evidence type="ECO:0000256" key="1">
    <source>
        <dbReference type="ARBA" id="ARBA00022723"/>
    </source>
</evidence>
<evidence type="ECO:0000313" key="9">
    <source>
        <dbReference type="EMBL" id="KAK1300627.1"/>
    </source>
</evidence>
<dbReference type="Pfam" id="PF13912">
    <property type="entry name" value="zf-C2H2_6"/>
    <property type="match status" value="1"/>
</dbReference>
<dbReference type="EMBL" id="JAUJYO010000013">
    <property type="protein sequence ID" value="KAK1300627.1"/>
    <property type="molecule type" value="Genomic_DNA"/>
</dbReference>
<dbReference type="GO" id="GO:0000976">
    <property type="term" value="F:transcription cis-regulatory region binding"/>
    <property type="evidence" value="ECO:0007669"/>
    <property type="project" value="TreeGrafter"/>
</dbReference>
<keyword evidence="2" id="KW-0677">Repeat</keyword>
<reference evidence="9" key="1">
    <citation type="journal article" date="2023" name="Nat. Commun.">
        <title>Diploid and tetraploid genomes of Acorus and the evolution of monocots.</title>
        <authorList>
            <person name="Ma L."/>
            <person name="Liu K.W."/>
            <person name="Li Z."/>
            <person name="Hsiao Y.Y."/>
            <person name="Qi Y."/>
            <person name="Fu T."/>
            <person name="Tang G.D."/>
            <person name="Zhang D."/>
            <person name="Sun W.H."/>
            <person name="Liu D.K."/>
            <person name="Li Y."/>
            <person name="Chen G.Z."/>
            <person name="Liu X.D."/>
            <person name="Liao X.Y."/>
            <person name="Jiang Y.T."/>
            <person name="Yu X."/>
            <person name="Hao Y."/>
            <person name="Huang J."/>
            <person name="Zhao X.W."/>
            <person name="Ke S."/>
            <person name="Chen Y.Y."/>
            <person name="Wu W.L."/>
            <person name="Hsu J.L."/>
            <person name="Lin Y.F."/>
            <person name="Huang M.D."/>
            <person name="Li C.Y."/>
            <person name="Huang L."/>
            <person name="Wang Z.W."/>
            <person name="Zhao X."/>
            <person name="Zhong W.Y."/>
            <person name="Peng D.H."/>
            <person name="Ahmad S."/>
            <person name="Lan S."/>
            <person name="Zhang J.S."/>
            <person name="Tsai W.C."/>
            <person name="Van de Peer Y."/>
            <person name="Liu Z.J."/>
        </authorList>
    </citation>
    <scope>NUCLEOTIDE SEQUENCE</scope>
    <source>
        <strain evidence="9">CP</strain>
    </source>
</reference>
<name>A0AAV9DH27_ACOCL</name>
<evidence type="ECO:0000256" key="7">
    <source>
        <dbReference type="SAM" id="MobiDB-lite"/>
    </source>
</evidence>
<evidence type="ECO:0000256" key="6">
    <source>
        <dbReference type="ARBA" id="ARBA00023163"/>
    </source>
</evidence>
<evidence type="ECO:0000259" key="8">
    <source>
        <dbReference type="PROSITE" id="PS00028"/>
    </source>
</evidence>
<evidence type="ECO:0000256" key="5">
    <source>
        <dbReference type="ARBA" id="ARBA00023015"/>
    </source>
</evidence>
<evidence type="ECO:0000256" key="3">
    <source>
        <dbReference type="ARBA" id="ARBA00022771"/>
    </source>
</evidence>
<dbReference type="PROSITE" id="PS00028">
    <property type="entry name" value="ZINC_FINGER_C2H2_1"/>
    <property type="match status" value="1"/>
</dbReference>
<proteinExistence type="predicted"/>
<dbReference type="InterPro" id="IPR036236">
    <property type="entry name" value="Znf_C2H2_sf"/>
</dbReference>
<dbReference type="SUPFAM" id="SSF57667">
    <property type="entry name" value="beta-beta-alpha zinc fingers"/>
    <property type="match status" value="1"/>
</dbReference>
<sequence>MKSSRSGGGGGDDASSGEHEEAEEDEGMKQEEEERRCRCRCHHHELPPLLVASASEFGAKLSCKCSLCDKMFPSYQALRGHKASHRELAVHSDNGLAGMLLPVRASPRRVQVLPLRQRGWNGGAS</sequence>
<feature type="domain" description="C2H2-type" evidence="8">
    <location>
        <begin position="63"/>
        <end position="85"/>
    </location>
</feature>
<gene>
    <name evidence="9" type="primary">ZAT10</name>
    <name evidence="9" type="ORF">QJS10_CPB13g00898</name>
</gene>
<keyword evidence="1" id="KW-0479">Metal-binding</keyword>
<dbReference type="PANTHER" id="PTHR45988:SF90">
    <property type="entry name" value="ZINC FINGER PROTEIN ZAT10-LIKE"/>
    <property type="match status" value="1"/>
</dbReference>
<dbReference type="GO" id="GO:0005634">
    <property type="term" value="C:nucleus"/>
    <property type="evidence" value="ECO:0007669"/>
    <property type="project" value="TreeGrafter"/>
</dbReference>